<keyword evidence="4" id="KW-1003">Cell membrane</keyword>
<feature type="domain" description="Multidrug resistance protein MdtA-like beta-barrel" evidence="11">
    <location>
        <begin position="220"/>
        <end position="303"/>
    </location>
</feature>
<dbReference type="Pfam" id="PF25876">
    <property type="entry name" value="HH_MFP_RND"/>
    <property type="match status" value="1"/>
</dbReference>
<dbReference type="GO" id="GO:0015562">
    <property type="term" value="F:efflux transmembrane transporter activity"/>
    <property type="evidence" value="ECO:0007669"/>
    <property type="project" value="TreeGrafter"/>
</dbReference>
<protein>
    <submittedName>
        <fullName evidence="13">Putative RND efflux membrane fusion protein</fullName>
    </submittedName>
</protein>
<keyword evidence="8" id="KW-0812">Transmembrane</keyword>
<evidence type="ECO:0000256" key="8">
    <source>
        <dbReference type="SAM" id="Phobius"/>
    </source>
</evidence>
<sequence length="390" mass="41954">MKAKLRVTRLFLIFCVVIIAVLAGMYFWQTESAKAASPARRTASSTPPVQVAEVKVMTVPQYISALGTVTASSTVTVRSRVDGQLMSLHFHEGQPVTAGQLLAEIDPRPFRVALLQAEGQLAKDQATLANARADLRRYQKLSATGLVARQELDNQQALVSETEGTVKSDQASVESARLNLTYSQITAPISGIVGLKQVDAGNYITAGDTNGIVVITQTHPADVIFTVQEGDIDRIVQAQKQGQPLPAEARDRTDTRLLAEGSLLSLDNQIDSSTGTLKLKARFTNQNNQLFPNQFVNIRLRVNTLKNALVIPVAALQMNTKGYFVWVVGPQNKVRRASVTTGPQQGALQVIDSGLQAGDRVVTDGLDRLNEGTAVNIVTPATAENTGDAT</sequence>
<dbReference type="SUPFAM" id="SSF111369">
    <property type="entry name" value="HlyD-like secretion proteins"/>
    <property type="match status" value="1"/>
</dbReference>
<dbReference type="eggNOG" id="COG0845">
    <property type="taxonomic scope" value="Bacteria"/>
</dbReference>
<dbReference type="InterPro" id="IPR006143">
    <property type="entry name" value="RND_pump_MFP"/>
</dbReference>
<dbReference type="Pfam" id="PF25967">
    <property type="entry name" value="RND-MFP_C"/>
    <property type="match status" value="1"/>
</dbReference>
<keyword evidence="6 8" id="KW-0472">Membrane</keyword>
<dbReference type="Proteomes" id="UP000028602">
    <property type="component" value="Unassembled WGS sequence"/>
</dbReference>
<evidence type="ECO:0000259" key="11">
    <source>
        <dbReference type="Pfam" id="PF25944"/>
    </source>
</evidence>
<keyword evidence="5" id="KW-0997">Cell inner membrane</keyword>
<dbReference type="NCBIfam" id="TIGR01730">
    <property type="entry name" value="RND_mfp"/>
    <property type="match status" value="1"/>
</dbReference>
<dbReference type="PANTHER" id="PTHR30469:SF12">
    <property type="entry name" value="MULTIDRUG RESISTANCE PROTEIN MDTA"/>
    <property type="match status" value="1"/>
</dbReference>
<evidence type="ECO:0000256" key="4">
    <source>
        <dbReference type="ARBA" id="ARBA00022475"/>
    </source>
</evidence>
<feature type="domain" description="Multidrug resistance protein MdtA-like alpha-helical hairpin" evidence="9">
    <location>
        <begin position="114"/>
        <end position="183"/>
    </location>
</feature>
<evidence type="ECO:0000313" key="14">
    <source>
        <dbReference type="Proteomes" id="UP000028602"/>
    </source>
</evidence>
<dbReference type="InterPro" id="IPR058625">
    <property type="entry name" value="MdtA-like_BSH"/>
</dbReference>
<evidence type="ECO:0000256" key="2">
    <source>
        <dbReference type="ARBA" id="ARBA00009477"/>
    </source>
</evidence>
<keyword evidence="3" id="KW-0813">Transport</keyword>
<dbReference type="InterPro" id="IPR058624">
    <property type="entry name" value="MdtA-like_HH"/>
</dbReference>
<keyword evidence="14" id="KW-1185">Reference proteome</keyword>
<keyword evidence="7" id="KW-0175">Coiled coil</keyword>
<comment type="similarity">
    <text evidence="2">Belongs to the membrane fusion protein (MFP) (TC 8.A.1) family.</text>
</comment>
<dbReference type="InterPro" id="IPR058626">
    <property type="entry name" value="MdtA-like_b-barrel"/>
</dbReference>
<keyword evidence="8" id="KW-1133">Transmembrane helix</keyword>
<dbReference type="PANTHER" id="PTHR30469">
    <property type="entry name" value="MULTIDRUG RESISTANCE PROTEIN MDTA"/>
    <property type="match status" value="1"/>
</dbReference>
<evidence type="ECO:0000256" key="6">
    <source>
        <dbReference type="ARBA" id="ARBA00023136"/>
    </source>
</evidence>
<dbReference type="Gene3D" id="2.40.30.170">
    <property type="match status" value="1"/>
</dbReference>
<evidence type="ECO:0000259" key="10">
    <source>
        <dbReference type="Pfam" id="PF25917"/>
    </source>
</evidence>
<dbReference type="FunFam" id="1.10.287.470:FF:000005">
    <property type="entry name" value="Multidrug resistance protein MdtA"/>
    <property type="match status" value="1"/>
</dbReference>
<feature type="domain" description="Multidrug resistance protein MdtA-like C-terminal permuted SH3" evidence="12">
    <location>
        <begin position="307"/>
        <end position="368"/>
    </location>
</feature>
<dbReference type="Gene3D" id="2.40.420.20">
    <property type="match status" value="1"/>
</dbReference>
<organism evidence="13 14">
    <name type="scientific">Tatumella ptyseos ATCC 33301</name>
    <dbReference type="NCBI Taxonomy" id="1005995"/>
    <lineage>
        <taxon>Bacteria</taxon>
        <taxon>Pseudomonadati</taxon>
        <taxon>Pseudomonadota</taxon>
        <taxon>Gammaproteobacteria</taxon>
        <taxon>Enterobacterales</taxon>
        <taxon>Erwiniaceae</taxon>
        <taxon>Tatumella</taxon>
    </lineage>
</organism>
<dbReference type="GO" id="GO:0005886">
    <property type="term" value="C:plasma membrane"/>
    <property type="evidence" value="ECO:0007669"/>
    <property type="project" value="UniProtKB-SubCell"/>
</dbReference>
<dbReference type="EMBL" id="JMPR01000028">
    <property type="protein sequence ID" value="KFD19858.1"/>
    <property type="molecule type" value="Genomic_DNA"/>
</dbReference>
<feature type="coiled-coil region" evidence="7">
    <location>
        <begin position="114"/>
        <end position="141"/>
    </location>
</feature>
<dbReference type="Pfam" id="PF25917">
    <property type="entry name" value="BSH_RND"/>
    <property type="match status" value="1"/>
</dbReference>
<proteinExistence type="inferred from homology"/>
<name>A0A085JHB2_9GAMM</name>
<evidence type="ECO:0000256" key="5">
    <source>
        <dbReference type="ARBA" id="ARBA00022519"/>
    </source>
</evidence>
<evidence type="ECO:0000259" key="9">
    <source>
        <dbReference type="Pfam" id="PF25876"/>
    </source>
</evidence>
<dbReference type="Pfam" id="PF25944">
    <property type="entry name" value="Beta-barrel_RND"/>
    <property type="match status" value="1"/>
</dbReference>
<evidence type="ECO:0000256" key="7">
    <source>
        <dbReference type="SAM" id="Coils"/>
    </source>
</evidence>
<dbReference type="FunFam" id="2.40.420.20:FF:000001">
    <property type="entry name" value="Efflux RND transporter periplasmic adaptor subunit"/>
    <property type="match status" value="1"/>
</dbReference>
<dbReference type="InterPro" id="IPR058627">
    <property type="entry name" value="MdtA-like_C"/>
</dbReference>
<evidence type="ECO:0000256" key="1">
    <source>
        <dbReference type="ARBA" id="ARBA00004533"/>
    </source>
</evidence>
<dbReference type="AlphaFoldDB" id="A0A085JHB2"/>
<comment type="subcellular location">
    <subcellularLocation>
        <location evidence="1">Cell inner membrane</location>
    </subcellularLocation>
</comment>
<dbReference type="OrthoDB" id="9783047at2"/>
<dbReference type="RefSeq" id="WP_025903412.1">
    <property type="nucleotide sequence ID" value="NZ_ATMJ01000028.1"/>
</dbReference>
<comment type="caution">
    <text evidence="13">The sequence shown here is derived from an EMBL/GenBank/DDBJ whole genome shotgun (WGS) entry which is preliminary data.</text>
</comment>
<gene>
    <name evidence="13" type="ORF">GTPT_1791</name>
</gene>
<dbReference type="Gene3D" id="2.40.50.100">
    <property type="match status" value="1"/>
</dbReference>
<feature type="transmembrane region" description="Helical" evidence="8">
    <location>
        <begin position="7"/>
        <end position="28"/>
    </location>
</feature>
<dbReference type="Gene3D" id="1.10.287.470">
    <property type="entry name" value="Helix hairpin bin"/>
    <property type="match status" value="1"/>
</dbReference>
<accession>A0A085JHB2</accession>
<evidence type="ECO:0000313" key="13">
    <source>
        <dbReference type="EMBL" id="KFD19858.1"/>
    </source>
</evidence>
<evidence type="ECO:0000256" key="3">
    <source>
        <dbReference type="ARBA" id="ARBA00022448"/>
    </source>
</evidence>
<evidence type="ECO:0000259" key="12">
    <source>
        <dbReference type="Pfam" id="PF25967"/>
    </source>
</evidence>
<dbReference type="NCBIfam" id="NF008589">
    <property type="entry name" value="PRK11556.1"/>
    <property type="match status" value="1"/>
</dbReference>
<reference evidence="13 14" key="1">
    <citation type="submission" date="2014-05" db="EMBL/GenBank/DDBJ databases">
        <title>ATOL: Assembling a taxonomically balanced genome-scale reconstruction of the evolutionary history of the Enterobacteriaceae.</title>
        <authorList>
            <person name="Plunkett G.III."/>
            <person name="Neeno-Eckwall E.C."/>
            <person name="Glasner J.D."/>
            <person name="Perna N.T."/>
        </authorList>
    </citation>
    <scope>NUCLEOTIDE SEQUENCE [LARGE SCALE GENOMIC DNA]</scope>
    <source>
        <strain evidence="13 14">ATCC 33301</strain>
    </source>
</reference>
<dbReference type="GO" id="GO:1990281">
    <property type="term" value="C:efflux pump complex"/>
    <property type="evidence" value="ECO:0007669"/>
    <property type="project" value="TreeGrafter"/>
</dbReference>
<feature type="domain" description="Multidrug resistance protein MdtA-like barrel-sandwich hybrid" evidence="10">
    <location>
        <begin position="74"/>
        <end position="216"/>
    </location>
</feature>